<name>A0A1X1TNR8_9MYCO</name>
<dbReference type="RefSeq" id="WP_085231430.1">
    <property type="nucleotide sequence ID" value="NZ_AP022613.1"/>
</dbReference>
<keyword evidence="2" id="KW-1185">Reference proteome</keyword>
<accession>A0A1X1TNR8</accession>
<reference evidence="1 2" key="1">
    <citation type="journal article" date="2019" name="Emerg. Microbes Infect.">
        <title>Comprehensive subspecies identification of 175 nontuberculous mycobacteria species based on 7547 genomic profiles.</title>
        <authorList>
            <person name="Matsumoto Y."/>
            <person name="Kinjo T."/>
            <person name="Motooka D."/>
            <person name="Nabeya D."/>
            <person name="Jung N."/>
            <person name="Uechi K."/>
            <person name="Horii T."/>
            <person name="Iida T."/>
            <person name="Fujita J."/>
            <person name="Nakamura S."/>
        </authorList>
    </citation>
    <scope>NUCLEOTIDE SEQUENCE [LARGE SCALE GENOMIC DNA]</scope>
    <source>
        <strain evidence="1 2">JCM 14738</strain>
    </source>
</reference>
<evidence type="ECO:0000313" key="2">
    <source>
        <dbReference type="Proteomes" id="UP000467385"/>
    </source>
</evidence>
<evidence type="ECO:0000313" key="1">
    <source>
        <dbReference type="EMBL" id="BBZ37875.1"/>
    </source>
</evidence>
<organism evidence="1 2">
    <name type="scientific">Mycobacterium conspicuum</name>
    <dbReference type="NCBI Taxonomy" id="44010"/>
    <lineage>
        <taxon>Bacteria</taxon>
        <taxon>Bacillati</taxon>
        <taxon>Actinomycetota</taxon>
        <taxon>Actinomycetes</taxon>
        <taxon>Mycobacteriales</taxon>
        <taxon>Mycobacteriaceae</taxon>
        <taxon>Mycobacterium</taxon>
    </lineage>
</organism>
<dbReference type="OrthoDB" id="4753835at2"/>
<dbReference type="EMBL" id="AP022613">
    <property type="protein sequence ID" value="BBZ37875.1"/>
    <property type="molecule type" value="Genomic_DNA"/>
</dbReference>
<protein>
    <submittedName>
        <fullName evidence="1">Uncharacterized protein</fullName>
    </submittedName>
</protein>
<proteinExistence type="predicted"/>
<sequence length="248" mass="27310">MTDEEWETALPGQAVAAFKRSTYSLAVVAGANDYVATGLRHGMPADMAALIDRDFQLALFQATPIIASVSIFEAYVEDFFKAVMTTNWEALEHERILAFKGPAHDLPAPEGEGLDKAYRAMKNAAGKKPGVGRYEDLLRFIGLSGDAPDLVKVEFYNAQAVRHVWAHNAGIADDNFVRLAPYLGYSKGDLVDIGMRRSKDFILANSVYGMVIANRYRKQCGLDYLPLGPETEGEGAILKAFRDFYNSS</sequence>
<dbReference type="AlphaFoldDB" id="A0A1X1TNR8"/>
<dbReference type="Proteomes" id="UP000467385">
    <property type="component" value="Chromosome"/>
</dbReference>
<gene>
    <name evidence="1" type="ORF">MCNS_09380</name>
</gene>